<evidence type="ECO:0000313" key="2">
    <source>
        <dbReference type="Proteomes" id="UP000001471"/>
    </source>
</evidence>
<proteinExistence type="predicted"/>
<reference evidence="2" key="1">
    <citation type="journal article" date="2013" name="G3 (Bethesda)">
        <title>Comparative genomics of a plant-pathogenic fungus, Pyrenophora tritici-repentis, reveals transduplication and the impact of repeat elements on pathogenicity and population divergence.</title>
        <authorList>
            <person name="Manning V.A."/>
            <person name="Pandelova I."/>
            <person name="Dhillon B."/>
            <person name="Wilhelm L.J."/>
            <person name="Goodwin S.B."/>
            <person name="Berlin A.M."/>
            <person name="Figueroa M."/>
            <person name="Freitag M."/>
            <person name="Hane J.K."/>
            <person name="Henrissat B."/>
            <person name="Holman W.H."/>
            <person name="Kodira C.D."/>
            <person name="Martin J."/>
            <person name="Oliver R.P."/>
            <person name="Robbertse B."/>
            <person name="Schackwitz W."/>
            <person name="Schwartz D.C."/>
            <person name="Spatafora J.W."/>
            <person name="Turgeon B.G."/>
            <person name="Yandava C."/>
            <person name="Young S."/>
            <person name="Zhou S."/>
            <person name="Zeng Q."/>
            <person name="Grigoriev I.V."/>
            <person name="Ma L.-J."/>
            <person name="Ciuffetti L.M."/>
        </authorList>
    </citation>
    <scope>NUCLEOTIDE SEQUENCE [LARGE SCALE GENOMIC DNA]</scope>
    <source>
        <strain evidence="2">Pt-1C-BFP</strain>
    </source>
</reference>
<dbReference type="HOGENOM" id="CLU_2923764_0_0_1"/>
<sequence>MLRLLSPTVQDICGQCYEAGPKVISFVCPTDTKNKLECSVTCFANNVQRQDRLCCKVAACP</sequence>
<dbReference type="EMBL" id="DS231618">
    <property type="protein sequence ID" value="EDU47771.1"/>
    <property type="molecule type" value="Genomic_DNA"/>
</dbReference>
<evidence type="ECO:0000313" key="1">
    <source>
        <dbReference type="EMBL" id="EDU47771.1"/>
    </source>
</evidence>
<organism evidence="1 2">
    <name type="scientific">Pyrenophora tritici-repentis (strain Pt-1C-BFP)</name>
    <name type="common">Wheat tan spot fungus</name>
    <name type="synonym">Drechslera tritici-repentis</name>
    <dbReference type="NCBI Taxonomy" id="426418"/>
    <lineage>
        <taxon>Eukaryota</taxon>
        <taxon>Fungi</taxon>
        <taxon>Dikarya</taxon>
        <taxon>Ascomycota</taxon>
        <taxon>Pezizomycotina</taxon>
        <taxon>Dothideomycetes</taxon>
        <taxon>Pleosporomycetidae</taxon>
        <taxon>Pleosporales</taxon>
        <taxon>Pleosporineae</taxon>
        <taxon>Pleosporaceae</taxon>
        <taxon>Pyrenophora</taxon>
    </lineage>
</organism>
<dbReference type="InParanoid" id="B2W5G4"/>
<protein>
    <submittedName>
        <fullName evidence="1">Uncharacterized protein</fullName>
    </submittedName>
</protein>
<accession>B2W5G4</accession>
<dbReference type="AlphaFoldDB" id="B2W5G4"/>
<gene>
    <name evidence="1" type="ORF">PTRG_04864</name>
</gene>
<name>B2W5G4_PYRTR</name>
<dbReference type="Proteomes" id="UP000001471">
    <property type="component" value="Unassembled WGS sequence"/>
</dbReference>